<organism evidence="2 3">
    <name type="scientific">Mucilaginibacter gracilis</name>
    <dbReference type="NCBI Taxonomy" id="423350"/>
    <lineage>
        <taxon>Bacteria</taxon>
        <taxon>Pseudomonadati</taxon>
        <taxon>Bacteroidota</taxon>
        <taxon>Sphingobacteriia</taxon>
        <taxon>Sphingobacteriales</taxon>
        <taxon>Sphingobacteriaceae</taxon>
        <taxon>Mucilaginibacter</taxon>
    </lineage>
</organism>
<feature type="transmembrane region" description="Helical" evidence="1">
    <location>
        <begin position="49"/>
        <end position="67"/>
    </location>
</feature>
<keyword evidence="1" id="KW-1133">Transmembrane helix</keyword>
<comment type="caution">
    <text evidence="2">The sequence shown here is derived from an EMBL/GenBank/DDBJ whole genome shotgun (WGS) entry which is preliminary data.</text>
</comment>
<evidence type="ECO:0000313" key="2">
    <source>
        <dbReference type="EMBL" id="RKR81599.1"/>
    </source>
</evidence>
<evidence type="ECO:0000256" key="1">
    <source>
        <dbReference type="SAM" id="Phobius"/>
    </source>
</evidence>
<evidence type="ECO:0008006" key="4">
    <source>
        <dbReference type="Google" id="ProtNLM"/>
    </source>
</evidence>
<name>A0A495J0I0_9SPHI</name>
<dbReference type="InterPro" id="IPR011990">
    <property type="entry name" value="TPR-like_helical_dom_sf"/>
</dbReference>
<dbReference type="RefSeq" id="WP_121197286.1">
    <property type="nucleotide sequence ID" value="NZ_RBKU01000001.1"/>
</dbReference>
<sequence>MEDLTTTNNAVAEAKSGCVNCGNPQIVEGYANALCKPCRDGFNKLSIPLWVKLFGAFVLLLFVVAIFEIPTNFSTALSLAKAEKAEKEGKYLTSQRELEKIIDKAPDAIEIPGHLLIAAFYNLDYKTLGQMARKLTGKTFEDTALVHQINYLESKANNYFPTDSFMVVAKPYNAKFDAIPESVYKQYIDKNPADLFARYNYAAKFFDTDKKKCDSLTDRILAIDPEYIFALQLKTSVKREIKQLDSSLYYCDKMVAINHELPLALSTKARTILKQGKKAEGLKMAKSSYGLNYKDGYTIATLALAYHLNGNTTERDALIAKTDRDSSDLGYMQYTKDVISGKVTF</sequence>
<dbReference type="EMBL" id="RBKU01000001">
    <property type="protein sequence ID" value="RKR81599.1"/>
    <property type="molecule type" value="Genomic_DNA"/>
</dbReference>
<dbReference type="Proteomes" id="UP000268007">
    <property type="component" value="Unassembled WGS sequence"/>
</dbReference>
<keyword evidence="3" id="KW-1185">Reference proteome</keyword>
<evidence type="ECO:0000313" key="3">
    <source>
        <dbReference type="Proteomes" id="UP000268007"/>
    </source>
</evidence>
<dbReference type="Gene3D" id="1.25.40.10">
    <property type="entry name" value="Tetratricopeptide repeat domain"/>
    <property type="match status" value="1"/>
</dbReference>
<proteinExistence type="predicted"/>
<gene>
    <name evidence="2" type="ORF">BDD43_1748</name>
</gene>
<reference evidence="2 3" key="1">
    <citation type="submission" date="2018-10" db="EMBL/GenBank/DDBJ databases">
        <title>Genomic Encyclopedia of Archaeal and Bacterial Type Strains, Phase II (KMG-II): from individual species to whole genera.</title>
        <authorList>
            <person name="Goeker M."/>
        </authorList>
    </citation>
    <scope>NUCLEOTIDE SEQUENCE [LARGE SCALE GENOMIC DNA]</scope>
    <source>
        <strain evidence="2 3">DSM 18602</strain>
    </source>
</reference>
<dbReference type="SUPFAM" id="SSF48452">
    <property type="entry name" value="TPR-like"/>
    <property type="match status" value="1"/>
</dbReference>
<accession>A0A495J0I0</accession>
<keyword evidence="1" id="KW-0812">Transmembrane</keyword>
<dbReference type="AlphaFoldDB" id="A0A495J0I0"/>
<dbReference type="OrthoDB" id="671970at2"/>
<protein>
    <recommendedName>
        <fullName evidence="4">Tetratricopeptide repeat protein</fullName>
    </recommendedName>
</protein>
<keyword evidence="1" id="KW-0472">Membrane</keyword>